<dbReference type="PANTHER" id="PTHR30572">
    <property type="entry name" value="MEMBRANE COMPONENT OF TRANSPORTER-RELATED"/>
    <property type="match status" value="1"/>
</dbReference>
<reference evidence="9" key="1">
    <citation type="submission" date="2018-10" db="EMBL/GenBank/DDBJ databases">
        <title>Schaedlerella arabinophila gen. nov. sp. nov., isolated from the mouse intestinal tract and comparative analysis with the genome of the closely related altered Schaedler flora strain ASF502.</title>
        <authorList>
            <person name="Miyake S."/>
            <person name="Soh M."/>
            <person name="Seedorf H."/>
        </authorList>
    </citation>
    <scope>NUCLEOTIDE SEQUENCE [LARGE SCALE GENOMIC DNA]</scope>
    <source>
        <strain evidence="9">DSM 106076</strain>
    </source>
</reference>
<dbReference type="InterPro" id="IPR050250">
    <property type="entry name" value="Macrolide_Exporter_MacB"/>
</dbReference>
<dbReference type="InterPro" id="IPR003838">
    <property type="entry name" value="ABC3_permease_C"/>
</dbReference>
<evidence type="ECO:0000256" key="6">
    <source>
        <dbReference type="ARBA" id="ARBA00038076"/>
    </source>
</evidence>
<keyword evidence="2" id="KW-1003">Cell membrane</keyword>
<evidence type="ECO:0000256" key="7">
    <source>
        <dbReference type="SAM" id="Phobius"/>
    </source>
</evidence>
<keyword evidence="4 7" id="KW-1133">Transmembrane helix</keyword>
<dbReference type="EMBL" id="RHJS01000002">
    <property type="protein sequence ID" value="RRK34771.1"/>
    <property type="molecule type" value="Genomic_DNA"/>
</dbReference>
<feature type="transmembrane region" description="Helical" evidence="7">
    <location>
        <begin position="246"/>
        <end position="266"/>
    </location>
</feature>
<dbReference type="Pfam" id="PF02687">
    <property type="entry name" value="FtsX"/>
    <property type="match status" value="1"/>
</dbReference>
<feature type="transmembrane region" description="Helical" evidence="7">
    <location>
        <begin position="330"/>
        <end position="357"/>
    </location>
</feature>
<feature type="transmembrane region" description="Helical" evidence="7">
    <location>
        <begin position="827"/>
        <end position="848"/>
    </location>
</feature>
<comment type="subcellular location">
    <subcellularLocation>
        <location evidence="1">Cell membrane</location>
        <topology evidence="1">Multi-pass membrane protein</topology>
    </subcellularLocation>
</comment>
<dbReference type="RefSeq" id="WP_125129900.1">
    <property type="nucleotide sequence ID" value="NZ_RHJS01000002.1"/>
</dbReference>
<feature type="transmembrane region" description="Helical" evidence="7">
    <location>
        <begin position="765"/>
        <end position="790"/>
    </location>
</feature>
<keyword evidence="10" id="KW-1185">Reference proteome</keyword>
<comment type="similarity">
    <text evidence="6">Belongs to the ABC-4 integral membrane protein family.</text>
</comment>
<comment type="caution">
    <text evidence="9">The sequence shown here is derived from an EMBL/GenBank/DDBJ whole genome shotgun (WGS) entry which is preliminary data.</text>
</comment>
<evidence type="ECO:0000313" key="10">
    <source>
        <dbReference type="Proteomes" id="UP000274920"/>
    </source>
</evidence>
<evidence type="ECO:0000256" key="5">
    <source>
        <dbReference type="ARBA" id="ARBA00023136"/>
    </source>
</evidence>
<proteinExistence type="inferred from homology"/>
<evidence type="ECO:0000256" key="4">
    <source>
        <dbReference type="ARBA" id="ARBA00022989"/>
    </source>
</evidence>
<keyword evidence="3 7" id="KW-0812">Transmembrane</keyword>
<name>A0A426DPY7_9FIRM</name>
<dbReference type="Proteomes" id="UP000274920">
    <property type="component" value="Unassembled WGS sequence"/>
</dbReference>
<dbReference type="AlphaFoldDB" id="A0A426DPY7"/>
<dbReference type="GO" id="GO:0022857">
    <property type="term" value="F:transmembrane transporter activity"/>
    <property type="evidence" value="ECO:0007669"/>
    <property type="project" value="TreeGrafter"/>
</dbReference>
<evidence type="ECO:0000256" key="2">
    <source>
        <dbReference type="ARBA" id="ARBA00022475"/>
    </source>
</evidence>
<feature type="transmembrane region" description="Helical" evidence="7">
    <location>
        <begin position="21"/>
        <end position="40"/>
    </location>
</feature>
<gene>
    <name evidence="9" type="ORF">EBB54_28105</name>
</gene>
<accession>A0A426DPY7</accession>
<evidence type="ECO:0000313" key="9">
    <source>
        <dbReference type="EMBL" id="RRK34771.1"/>
    </source>
</evidence>
<organism evidence="9 10">
    <name type="scientific">Schaedlerella arabinosiphila</name>
    <dbReference type="NCBI Taxonomy" id="2044587"/>
    <lineage>
        <taxon>Bacteria</taxon>
        <taxon>Bacillati</taxon>
        <taxon>Bacillota</taxon>
        <taxon>Clostridia</taxon>
        <taxon>Lachnospirales</taxon>
        <taxon>Lachnospiraceae</taxon>
        <taxon>Schaedlerella</taxon>
    </lineage>
</organism>
<feature type="transmembrane region" description="Helical" evidence="7">
    <location>
        <begin position="388"/>
        <end position="412"/>
    </location>
</feature>
<evidence type="ECO:0000256" key="1">
    <source>
        <dbReference type="ARBA" id="ARBA00004651"/>
    </source>
</evidence>
<evidence type="ECO:0000259" key="8">
    <source>
        <dbReference type="Pfam" id="PF02687"/>
    </source>
</evidence>
<dbReference type="PANTHER" id="PTHR30572:SF4">
    <property type="entry name" value="ABC TRANSPORTER PERMEASE YTRF"/>
    <property type="match status" value="1"/>
</dbReference>
<dbReference type="GO" id="GO:0005886">
    <property type="term" value="C:plasma membrane"/>
    <property type="evidence" value="ECO:0007669"/>
    <property type="project" value="UniProtKB-SubCell"/>
</dbReference>
<feature type="transmembrane region" description="Helical" evidence="7">
    <location>
        <begin position="292"/>
        <end position="318"/>
    </location>
</feature>
<feature type="transmembrane region" description="Helical" evidence="7">
    <location>
        <begin position="716"/>
        <end position="736"/>
    </location>
</feature>
<sequence>MHNYLCDIALKGLKGKKRSSLYLFLVCFLSVAFAVVNVSITGSLNKTREELRYDTYGEWDAAIYSPEPLSVSKDEHIQDCGTAQVYGKLLDGGETVLTGIGTLDESLLAIGRIAVQSGKFPTEDDEIAIEADILSSLGYDYELGQTLTLRILNREEEVVDRKYTLCGVLREYTDLWSTGTEKVTLAGACVTADAAKEIGEVCSYQYFLSAEGEEGYPLYKELKGSYAHVVENTAANGQIAEEEYHYFNLVLILFTTLVAVIVIYSIQIKEQTRSIRLFRIIGVTKKQLSQIIFYETMVILLPAAAGGVAAGSLATWGLLRVLMEQSTGDFYISIPAVLIAGILMLWFGAVFGTRFLIFHYALRGRLSAQERFLLRADRRQRKQKQLGLLMLSSASVLAVLFCYGESLAPVYIDDTWSKMSSYGITKGEQNDYISDEYIKNVRRFPGIEEVVAWRNLAVTLEFPDMEKNPFRALLAQNFYGPRPWEGAEDSYGENMSAAGSEGLWCYVYGVAEDNWDSFFRYVDDEIDREKFRNGEVVLLYIPYNQETGVDLAGRLYQDFGVEPGDVITAVNYGLGELSEDGTGQVWTEDGAKPYEPYEKLTAVSRAEAEVAGIITADLFQDPYLMIPATNYYSIIASDAFAKRLTETDKDGIHLIDGSWSNQEYGYSRASVYTGMDAEYLSTDYLMAKSAADNHLNFDNSRERNTALRQEAIQSLLHIWICGIGIFLILMLIQLNIETLRGLTQKRSFALLQVIGMSRRRLRVQLAAKGLLMSVYSCLLGHLGYALYFVIKHIGTYHRYVEEFEYTDSFIQLLKLQLNEYLTVGWSLPMHLAFCAFGMACVFLLFFCTQNRVLKENIRESLS</sequence>
<feature type="domain" description="ABC3 transporter permease C-terminal" evidence="8">
    <location>
        <begin position="249"/>
        <end position="353"/>
    </location>
</feature>
<protein>
    <submittedName>
        <fullName evidence="9">ABC transporter permease</fullName>
    </submittedName>
</protein>
<evidence type="ECO:0000256" key="3">
    <source>
        <dbReference type="ARBA" id="ARBA00022692"/>
    </source>
</evidence>
<keyword evidence="5 7" id="KW-0472">Membrane</keyword>